<feature type="repeat" description="WD" evidence="5">
    <location>
        <begin position="259"/>
        <end position="293"/>
    </location>
</feature>
<evidence type="ECO:0000256" key="1">
    <source>
        <dbReference type="ARBA" id="ARBA00009768"/>
    </source>
</evidence>
<dbReference type="Pfam" id="PF00400">
    <property type="entry name" value="WD40"/>
    <property type="match status" value="1"/>
</dbReference>
<keyword evidence="2 5" id="KW-0853">WD repeat</keyword>
<reference evidence="7 8" key="1">
    <citation type="journal article" date="2009" name="Nature">
        <title>Evolution of pathogenicity and sexual reproduction in eight Candida genomes.</title>
        <authorList>
            <person name="Butler G."/>
            <person name="Rasmussen M.D."/>
            <person name="Lin M.F."/>
            <person name="Santos M.A."/>
            <person name="Sakthikumar S."/>
            <person name="Munro C.A."/>
            <person name="Rheinbay E."/>
            <person name="Grabherr M."/>
            <person name="Forche A."/>
            <person name="Reedy J.L."/>
            <person name="Agrafioti I."/>
            <person name="Arnaud M.B."/>
            <person name="Bates S."/>
            <person name="Brown A.J."/>
            <person name="Brunke S."/>
            <person name="Costanzo M.C."/>
            <person name="Fitzpatrick D.A."/>
            <person name="de Groot P.W."/>
            <person name="Harris D."/>
            <person name="Hoyer L.L."/>
            <person name="Hube B."/>
            <person name="Klis F.M."/>
            <person name="Kodira C."/>
            <person name="Lennard N."/>
            <person name="Logue M.E."/>
            <person name="Martin R."/>
            <person name="Neiman A.M."/>
            <person name="Nikolaou E."/>
            <person name="Quail M.A."/>
            <person name="Quinn J."/>
            <person name="Santos M.C."/>
            <person name="Schmitzberger F.F."/>
            <person name="Sherlock G."/>
            <person name="Shah P."/>
            <person name="Silverstein K.A."/>
            <person name="Skrzypek M.S."/>
            <person name="Soll D."/>
            <person name="Staggs R."/>
            <person name="Stansfield I."/>
            <person name="Stumpf M.P."/>
            <person name="Sudbery P.E."/>
            <person name="Srikantha T."/>
            <person name="Zeng Q."/>
            <person name="Berman J."/>
            <person name="Berriman M."/>
            <person name="Heitman J."/>
            <person name="Gow N.A."/>
            <person name="Lorenz M.C."/>
            <person name="Birren B.W."/>
            <person name="Kellis M."/>
            <person name="Cuomo C.A."/>
        </authorList>
    </citation>
    <scope>NUCLEOTIDE SEQUENCE [LARGE SCALE GENOMIC DNA]</scope>
    <source>
        <strain evidence="8">ATCC 6260 / CBS 566 / DSM 6381 / JCM 1539 / NBRC 10279 / NRRL Y-324</strain>
    </source>
</reference>
<dbReference type="GO" id="GO:0007165">
    <property type="term" value="P:signal transduction"/>
    <property type="evidence" value="ECO:0007669"/>
    <property type="project" value="UniProtKB-KW"/>
</dbReference>
<feature type="repeat" description="WD" evidence="5">
    <location>
        <begin position="369"/>
        <end position="402"/>
    </location>
</feature>
<comment type="similarity">
    <text evidence="1">Belongs to the WD repeat G protein beta family.</text>
</comment>
<dbReference type="InterPro" id="IPR019775">
    <property type="entry name" value="WD40_repeat_CS"/>
</dbReference>
<dbReference type="Proteomes" id="UP000001997">
    <property type="component" value="Unassembled WGS sequence"/>
</dbReference>
<keyword evidence="8" id="KW-1185">Reference proteome</keyword>
<dbReference type="InterPro" id="IPR001632">
    <property type="entry name" value="WD40_G-protein_beta-like"/>
</dbReference>
<gene>
    <name evidence="7" type="ORF">PGUG_03852</name>
</gene>
<dbReference type="Gene3D" id="2.130.10.10">
    <property type="entry name" value="YVTN repeat-like/Quinoprotein amine dehydrogenase"/>
    <property type="match status" value="1"/>
</dbReference>
<dbReference type="OMA" id="PLDSQWV"/>
<dbReference type="InParanoid" id="A5DKQ1"/>
<name>A5DKQ1_PICGU</name>
<dbReference type="InterPro" id="IPR020472">
    <property type="entry name" value="WD40_PAC1"/>
</dbReference>
<evidence type="ECO:0000256" key="6">
    <source>
        <dbReference type="SAM" id="MobiDB-lite"/>
    </source>
</evidence>
<dbReference type="GeneID" id="5126149"/>
<dbReference type="STRING" id="294746.A5DKQ1"/>
<dbReference type="EMBL" id="CH408158">
    <property type="protein sequence ID" value="EDK39754.2"/>
    <property type="molecule type" value="Genomic_DNA"/>
</dbReference>
<evidence type="ECO:0000256" key="4">
    <source>
        <dbReference type="ARBA" id="ARBA00023224"/>
    </source>
</evidence>
<dbReference type="RefSeq" id="XP_001484471.2">
    <property type="nucleotide sequence ID" value="XM_001484421.1"/>
</dbReference>
<dbReference type="InterPro" id="IPR016346">
    <property type="entry name" value="G-protein_beta_1-5"/>
</dbReference>
<dbReference type="PROSITE" id="PS50082">
    <property type="entry name" value="WD_REPEATS_2"/>
    <property type="match status" value="5"/>
</dbReference>
<keyword evidence="4" id="KW-0807">Transducer</keyword>
<evidence type="ECO:0000313" key="8">
    <source>
        <dbReference type="Proteomes" id="UP000001997"/>
    </source>
</evidence>
<organism evidence="7 8">
    <name type="scientific">Meyerozyma guilliermondii (strain ATCC 6260 / CBS 566 / DSM 6381 / JCM 1539 / NBRC 10279 / NRRL Y-324)</name>
    <name type="common">Yeast</name>
    <name type="synonym">Candida guilliermondii</name>
    <dbReference type="NCBI Taxonomy" id="294746"/>
    <lineage>
        <taxon>Eukaryota</taxon>
        <taxon>Fungi</taxon>
        <taxon>Dikarya</taxon>
        <taxon>Ascomycota</taxon>
        <taxon>Saccharomycotina</taxon>
        <taxon>Pichiomycetes</taxon>
        <taxon>Debaryomycetaceae</taxon>
        <taxon>Meyerozyma</taxon>
    </lineage>
</organism>
<dbReference type="AlphaFoldDB" id="A5DKQ1"/>
<dbReference type="InterPro" id="IPR001680">
    <property type="entry name" value="WD40_rpt"/>
</dbReference>
<evidence type="ECO:0000256" key="3">
    <source>
        <dbReference type="ARBA" id="ARBA00022737"/>
    </source>
</evidence>
<accession>A5DKQ1</accession>
<feature type="region of interest" description="Disordered" evidence="6">
    <location>
        <begin position="313"/>
        <end position="332"/>
    </location>
</feature>
<dbReference type="OrthoDB" id="10255630at2759"/>
<dbReference type="PANTHER" id="PTHR19850">
    <property type="entry name" value="GUANINE NUCLEOTIDE-BINDING PROTEIN BETA G PROTEIN BETA"/>
    <property type="match status" value="1"/>
</dbReference>
<dbReference type="PROSITE" id="PS00678">
    <property type="entry name" value="WD_REPEATS_1"/>
    <property type="match status" value="1"/>
</dbReference>
<dbReference type="PRINTS" id="PR00319">
    <property type="entry name" value="GPROTEINB"/>
</dbReference>
<dbReference type="PRINTS" id="PR00320">
    <property type="entry name" value="GPROTEINBRPT"/>
</dbReference>
<feature type="repeat" description="WD" evidence="5">
    <location>
        <begin position="67"/>
        <end position="108"/>
    </location>
</feature>
<dbReference type="KEGG" id="pgu:PGUG_03852"/>
<evidence type="ECO:0000256" key="2">
    <source>
        <dbReference type="ARBA" id="ARBA00022574"/>
    </source>
</evidence>
<feature type="repeat" description="WD" evidence="5">
    <location>
        <begin position="209"/>
        <end position="252"/>
    </location>
</feature>
<dbReference type="HOGENOM" id="CLU_000288_57_34_1"/>
<evidence type="ECO:0000256" key="5">
    <source>
        <dbReference type="PROSITE-ProRule" id="PRU00221"/>
    </source>
</evidence>
<dbReference type="SUPFAM" id="SSF50978">
    <property type="entry name" value="WD40 repeat-like"/>
    <property type="match status" value="1"/>
</dbReference>
<keyword evidence="3" id="KW-0677">Repeat</keyword>
<proteinExistence type="inferred from homology"/>
<dbReference type="PIRSF" id="PIRSF002394">
    <property type="entry name" value="GN-bd_beta"/>
    <property type="match status" value="1"/>
</dbReference>
<dbReference type="InterPro" id="IPR036322">
    <property type="entry name" value="WD40_repeat_dom_sf"/>
</dbReference>
<sequence>MSVILPLKTMADSIEEKIKKARGDARILYTELGKCQRRVRDGDLMSVCKQVSRLQPSDVNLRVYNTLSTHRDKIASIQWSDDSKSLVSACQDGYMFVWDAVTGYKTQAIALENNWVLTCAYAPSGRFVASAGLDNACTVYAVGNDTMESDSELGHAMYGITSRVQSVFKGHTAYISGCQFLADSKIVTSSGDMTCATWDVERGQRTCEYVDHLGDVLCVAAFRSSFESQFVTGSCDGTVRVWDPRVAAAAQTFAVGSDVTCVEVFPDGNAVVSGSDDGVVRLFDRRADSEIASYSLQSQSQVSAPVAARYRRRPVSTGSDNHSSNDTLDSPGVTSVAFSRSGRVLYSCYAEYGGVVWDTLGGQVIGVMTGGHSDRITGVAASRDGVALATSSWDHTVKIWSA</sequence>
<dbReference type="FunCoup" id="A5DKQ1">
    <property type="interactions" value="455"/>
</dbReference>
<dbReference type="Pfam" id="PF25391">
    <property type="entry name" value="WD40_Gbeta"/>
    <property type="match status" value="1"/>
</dbReference>
<protein>
    <submittedName>
        <fullName evidence="7">Uncharacterized protein</fullName>
    </submittedName>
</protein>
<feature type="compositionally biased region" description="Polar residues" evidence="6">
    <location>
        <begin position="317"/>
        <end position="332"/>
    </location>
</feature>
<dbReference type="VEuPathDB" id="FungiDB:PGUG_03852"/>
<dbReference type="InterPro" id="IPR015943">
    <property type="entry name" value="WD40/YVTN_repeat-like_dom_sf"/>
</dbReference>
<dbReference type="eggNOG" id="KOG0286">
    <property type="taxonomic scope" value="Eukaryota"/>
</dbReference>
<evidence type="ECO:0000313" key="7">
    <source>
        <dbReference type="EMBL" id="EDK39754.2"/>
    </source>
</evidence>
<feature type="repeat" description="WD" evidence="5">
    <location>
        <begin position="168"/>
        <end position="208"/>
    </location>
</feature>
<dbReference type="CDD" id="cd00200">
    <property type="entry name" value="WD40"/>
    <property type="match status" value="1"/>
</dbReference>
<dbReference type="PROSITE" id="PS50294">
    <property type="entry name" value="WD_REPEATS_REGION"/>
    <property type="match status" value="2"/>
</dbReference>
<dbReference type="SMART" id="SM00320">
    <property type="entry name" value="WD40"/>
    <property type="match status" value="7"/>
</dbReference>